<dbReference type="RefSeq" id="YP_009287482.1">
    <property type="nucleotide sequence ID" value="NC_031074.1"/>
</dbReference>
<dbReference type="EMBL" id="KX557272">
    <property type="protein sequence ID" value="AOE43703.1"/>
    <property type="molecule type" value="Genomic_DNA"/>
</dbReference>
<dbReference type="InterPro" id="IPR021145">
    <property type="entry name" value="Portal_protein_SPP1_Gp6-like"/>
</dbReference>
<proteinExistence type="predicted"/>
<keyword evidence="3" id="KW-1185">Reference proteome</keyword>
<evidence type="ECO:0000256" key="1">
    <source>
        <dbReference type="SAM" id="MobiDB-lite"/>
    </source>
</evidence>
<sequence>MQESDDVESPEFWFDKTFQQFTLETEESDRTASWTNRPKDRRERLTLLWDFVTGNPPLPFISEKYREIFEQIMRKTRTNYALLAVESMVDHSKVASVTTEADEDFDGDEFAAIVHEASGFEAMHSDLQTFLFAFGEAYAQVVPPAEGLDASVTPPMMVAEDPRFCVGIPNPLLPGRLKSWVKVWNDDVMDQQVATFCFAGKRWTARRTPETYSETFNIEEWEWSTLPGEGPVDMAYLEPFGGVPVVRFDNKYGMGEFEPHIDVLDRINDAVLQRVIIQWYQSFRQRAVSGDIDGGEDYTDDDETDSLIKSMHEGTDELKNLFEADPGSLWLLPEGVTFWESGNTDFGPLAKAIQDDVKAFASVSRTPLTMFNPDGANQTAEGAATMKESHLDKVRNRQSRQTPGLVLLHQIAFAMGGQENRASRVKIHWQNPERTTLQMKGDFMAKAKGVLSRKRILSKVLDMTPDEIRLNEKELMEEAMMAATLMATMTPETDAETSEPTPPADEAPDEQDETADEAA</sequence>
<dbReference type="Pfam" id="PF05133">
    <property type="entry name" value="SPP1_portal"/>
    <property type="match status" value="1"/>
</dbReference>
<gene>
    <name evidence="2" type="primary">13</name>
    <name evidence="2" type="ORF">SEA_BANTAM_13</name>
</gene>
<reference evidence="3" key="1">
    <citation type="submission" date="2016-07" db="EMBL/GenBank/DDBJ databases">
        <authorList>
            <person name="Florea S."/>
            <person name="Webb J.S."/>
            <person name="Jaromczyk J."/>
            <person name="Schardl C.L."/>
        </authorList>
    </citation>
    <scope>NUCLEOTIDE SEQUENCE [LARGE SCALE GENOMIC DNA]</scope>
</reference>
<organism evidence="2 3">
    <name type="scientific">Gordonia phage Bantam</name>
    <dbReference type="NCBI Taxonomy" id="1887641"/>
    <lineage>
        <taxon>Viruses</taxon>
        <taxon>Duplodnaviria</taxon>
        <taxon>Heunggongvirae</taxon>
        <taxon>Uroviricota</taxon>
        <taxon>Caudoviricetes</taxon>
        <taxon>Bantamvirus</taxon>
        <taxon>Bantamvirus bantam</taxon>
    </lineage>
</organism>
<feature type="compositionally biased region" description="Acidic residues" evidence="1">
    <location>
        <begin position="506"/>
        <end position="519"/>
    </location>
</feature>
<dbReference type="KEGG" id="vg:29080277"/>
<dbReference type="GeneID" id="29080277"/>
<protein>
    <submittedName>
        <fullName evidence="2">Portal protein</fullName>
    </submittedName>
</protein>
<dbReference type="Proteomes" id="UP000202170">
    <property type="component" value="Segment"/>
</dbReference>
<feature type="region of interest" description="Disordered" evidence="1">
    <location>
        <begin position="489"/>
        <end position="519"/>
    </location>
</feature>
<evidence type="ECO:0000313" key="3">
    <source>
        <dbReference type="Proteomes" id="UP000202170"/>
    </source>
</evidence>
<name>A0A1B3AY76_9CAUD</name>
<accession>A0A1B3AY76</accession>
<dbReference type="OrthoDB" id="2133at10239"/>
<evidence type="ECO:0000313" key="2">
    <source>
        <dbReference type="EMBL" id="AOE43703.1"/>
    </source>
</evidence>